<sequence>MLTPGLPILPPGVERHPVPGGGSRAVAVWRGDEIMVLDREGMQPVEMVFFGPDKRSDAGRLGAKGYGRPEGIIATLNNGSRSGAKVLKSLDAAGFDIGRGDAIRALGEGSRPGDMARFTAEQDGLLIVAAPGGEMGPEGEGLATELTLYIRRADPKLVKMTGQSHDPLADPLLDATIMPGEAKPYEVRKGQYIQILDVQGRECSDFQAFSMRALDKGLEREIDPTTTRALMGNLYPTPGIFSKYWSSDQEPLVEIVQDTCGRHDTFGLACTARYYEDLGYPGHVNCSDNMNAELGAYGIRPRGGWAAINFFFNTMLDDANAIGMDDPWSRPGDFVLLRALTDLVCVSTACPCDVDPANGWNPTEIQLRTYKETESFQRSIGYRKSTEADVEETKKTAFHECFARHTRDFIEYNGYWLANTMTNHGAIAEYWACRDKVAVMDLSPLRKYEVTGPDAEELMQLCVTRNMKKLSVGQVVYTAMCYEHGGMIDDGTVYRLGETNFRWIGGNDTSGLWLREQAERHGLNAWVRNSTDQLHNIAVQGRHSRDILSKIFWTPPQQPTIDELPWFRLTIARLGDLSGPSVVISRTGYSGELGYEIFCHPKHAVEIFDKVWEAGAPYGITPLGLAALDMLRIEGGLIFAGSEFDDTTDPFEAGIGFTVPLKSMEDDFIGRVAVERRKASPHRKLVGFEVQGGVVPVPGDCVRVGKAQVGEITSAMKSPILGKVIALGRVAPEYAEPGTVIEIGQLDGLQKRLRATVSAFPHFDPTKSRVKGEYASEMA</sequence>
<dbReference type="PANTHER" id="PTHR43757:SF2">
    <property type="entry name" value="AMINOMETHYLTRANSFERASE, MITOCHONDRIAL"/>
    <property type="match status" value="1"/>
</dbReference>
<dbReference type="Proteomes" id="UP000005954">
    <property type="component" value="Unassembled WGS sequence"/>
</dbReference>
<feature type="domain" description="DUF1989" evidence="3">
    <location>
        <begin position="176"/>
        <end position="344"/>
    </location>
</feature>
<dbReference type="Pfam" id="PF09347">
    <property type="entry name" value="DUF1989"/>
    <property type="match status" value="1"/>
</dbReference>
<reference evidence="4 5" key="1">
    <citation type="submission" date="2005-12" db="EMBL/GenBank/DDBJ databases">
        <authorList>
            <person name="Moran M.A."/>
            <person name="Ferriera S."/>
            <person name="Johnson J."/>
            <person name="Kravitz S."/>
            <person name="Halpern A."/>
            <person name="Remington K."/>
            <person name="Beeson K."/>
            <person name="Tran B."/>
            <person name="Rogers Y.-H."/>
            <person name="Friedman R."/>
            <person name="Venter J.C."/>
        </authorList>
    </citation>
    <scope>NUCLEOTIDE SEQUENCE [LARGE SCALE GENOMIC DNA]</scope>
    <source>
        <strain evidence="5">ATCC BAA-591 / DSM 15170 / ISM</strain>
    </source>
</reference>
<dbReference type="PANTHER" id="PTHR43757">
    <property type="entry name" value="AMINOMETHYLTRANSFERASE"/>
    <property type="match status" value="1"/>
</dbReference>
<protein>
    <submittedName>
        <fullName evidence="4">Putative aminomethyltransferase protein</fullName>
    </submittedName>
</protein>
<dbReference type="STRING" id="89187.ISM_15390"/>
<proteinExistence type="predicted"/>
<organism evidence="4 5">
    <name type="scientific">Roseovarius nubinhibens (strain ATCC BAA-591 / DSM 15170 / ISM)</name>
    <dbReference type="NCBI Taxonomy" id="89187"/>
    <lineage>
        <taxon>Bacteria</taxon>
        <taxon>Pseudomonadati</taxon>
        <taxon>Pseudomonadota</taxon>
        <taxon>Alphaproteobacteria</taxon>
        <taxon>Rhodobacterales</taxon>
        <taxon>Roseobacteraceae</taxon>
        <taxon>Roseovarius</taxon>
    </lineage>
</organism>
<dbReference type="GO" id="GO:0008168">
    <property type="term" value="F:methyltransferase activity"/>
    <property type="evidence" value="ECO:0007669"/>
    <property type="project" value="UniProtKB-KW"/>
</dbReference>
<evidence type="ECO:0000259" key="1">
    <source>
        <dbReference type="Pfam" id="PF01571"/>
    </source>
</evidence>
<name>A3SP72_ROSNI</name>
<dbReference type="InterPro" id="IPR029043">
    <property type="entry name" value="GcvT/YgfZ_C"/>
</dbReference>
<dbReference type="Gene3D" id="3.30.1360.120">
    <property type="entry name" value="Probable tRNA modification gtpase trme, domain 1"/>
    <property type="match status" value="1"/>
</dbReference>
<dbReference type="SUPFAM" id="SSF101790">
    <property type="entry name" value="Aminomethyltransferase beta-barrel domain"/>
    <property type="match status" value="1"/>
</dbReference>
<dbReference type="InterPro" id="IPR013977">
    <property type="entry name" value="GcvT_C"/>
</dbReference>
<comment type="caution">
    <text evidence="4">The sequence shown here is derived from an EMBL/GenBank/DDBJ whole genome shotgun (WGS) entry which is preliminary data.</text>
</comment>
<dbReference type="InterPro" id="IPR027266">
    <property type="entry name" value="TrmE/GcvT-like"/>
</dbReference>
<evidence type="ECO:0000313" key="5">
    <source>
        <dbReference type="Proteomes" id="UP000005954"/>
    </source>
</evidence>
<keyword evidence="4" id="KW-0489">Methyltransferase</keyword>
<feature type="domain" description="Aminomethyltransferase C-terminal" evidence="2">
    <location>
        <begin position="683"/>
        <end position="764"/>
    </location>
</feature>
<dbReference type="SUPFAM" id="SSF103025">
    <property type="entry name" value="Folate-binding domain"/>
    <property type="match status" value="1"/>
</dbReference>
<keyword evidence="4" id="KW-0808">Transferase</keyword>
<dbReference type="EMBL" id="AALY01000002">
    <property type="protein sequence ID" value="EAP76262.1"/>
    <property type="molecule type" value="Genomic_DNA"/>
</dbReference>
<dbReference type="eggNOG" id="COG0404">
    <property type="taxonomic scope" value="Bacteria"/>
</dbReference>
<evidence type="ECO:0000313" key="4">
    <source>
        <dbReference type="EMBL" id="EAP76262.1"/>
    </source>
</evidence>
<dbReference type="InterPro" id="IPR006222">
    <property type="entry name" value="GCVT_N"/>
</dbReference>
<dbReference type="InterPro" id="IPR018959">
    <property type="entry name" value="DUF1989"/>
</dbReference>
<dbReference type="InterPro" id="IPR028896">
    <property type="entry name" value="GcvT/YgfZ/DmdA"/>
</dbReference>
<feature type="domain" description="GCVT N-terminal" evidence="1">
    <location>
        <begin position="399"/>
        <end position="662"/>
    </location>
</feature>
<dbReference type="HOGENOM" id="CLU_019604_0_0_5"/>
<dbReference type="AlphaFoldDB" id="A3SP72"/>
<dbReference type="Pfam" id="PF08669">
    <property type="entry name" value="GCV_T_C"/>
    <property type="match status" value="1"/>
</dbReference>
<evidence type="ECO:0000259" key="2">
    <source>
        <dbReference type="Pfam" id="PF08669"/>
    </source>
</evidence>
<dbReference type="Pfam" id="PF01571">
    <property type="entry name" value="GCV_T"/>
    <property type="match status" value="1"/>
</dbReference>
<dbReference type="eggNOG" id="COG3665">
    <property type="taxonomic scope" value="Bacteria"/>
</dbReference>
<gene>
    <name evidence="4" type="ORF">ISM_15390</name>
</gene>
<keyword evidence="5" id="KW-1185">Reference proteome</keyword>
<dbReference type="GO" id="GO:0032259">
    <property type="term" value="P:methylation"/>
    <property type="evidence" value="ECO:0007669"/>
    <property type="project" value="UniProtKB-KW"/>
</dbReference>
<evidence type="ECO:0000259" key="3">
    <source>
        <dbReference type="Pfam" id="PF09347"/>
    </source>
</evidence>
<accession>A3SP72</accession>